<protein>
    <submittedName>
        <fullName evidence="4">C-x8-c-x5-c-x3-h type zinc finger protein</fullName>
    </submittedName>
</protein>
<feature type="region of interest" description="Disordered" evidence="1">
    <location>
        <begin position="266"/>
        <end position="287"/>
    </location>
</feature>
<name>A0ABQ9PJ55_9PEZI</name>
<dbReference type="PANTHER" id="PTHR37543:SF1">
    <property type="entry name" value="CCCH ZINC FINGER DNA BINDING PROTEIN (AFU_ORTHOLOGUE AFUA_5G12760)"/>
    <property type="match status" value="1"/>
</dbReference>
<feature type="domain" description="Tandem CCCH zinc finger" evidence="3">
    <location>
        <begin position="387"/>
        <end position="432"/>
    </location>
</feature>
<feature type="domain" description="DUF7923" evidence="2">
    <location>
        <begin position="78"/>
        <end position="261"/>
    </location>
</feature>
<evidence type="ECO:0000259" key="3">
    <source>
        <dbReference type="Pfam" id="PF25543"/>
    </source>
</evidence>
<organism evidence="4 5">
    <name type="scientific">Colletotrichum limetticola</name>
    <dbReference type="NCBI Taxonomy" id="1209924"/>
    <lineage>
        <taxon>Eukaryota</taxon>
        <taxon>Fungi</taxon>
        <taxon>Dikarya</taxon>
        <taxon>Ascomycota</taxon>
        <taxon>Pezizomycotina</taxon>
        <taxon>Sordariomycetes</taxon>
        <taxon>Hypocreomycetidae</taxon>
        <taxon>Glomerellales</taxon>
        <taxon>Glomerellaceae</taxon>
        <taxon>Colletotrichum</taxon>
        <taxon>Colletotrichum acutatum species complex</taxon>
    </lineage>
</organism>
<evidence type="ECO:0000313" key="4">
    <source>
        <dbReference type="EMBL" id="KAK0371998.1"/>
    </source>
</evidence>
<dbReference type="Pfam" id="PF25540">
    <property type="entry name" value="DUF7923"/>
    <property type="match status" value="1"/>
</dbReference>
<evidence type="ECO:0000313" key="5">
    <source>
        <dbReference type="Proteomes" id="UP001169217"/>
    </source>
</evidence>
<dbReference type="EMBL" id="JARUPT010000401">
    <property type="protein sequence ID" value="KAK0371998.1"/>
    <property type="molecule type" value="Genomic_DNA"/>
</dbReference>
<gene>
    <name evidence="4" type="ORF">CLIM01_10648</name>
</gene>
<sequence>MDGPNNLKQYARQLEIFRHQDQVRGQMISEILTRLENLQRAYQDKCYDYNNEVESRRWWQTKAQNCDGEMQAIRKTMKSNPFIHVVIDGDDAVFQDSAGRDGGFKAGHLLYSEIMNYVSKVYLHKSTQDWSVVVQVILHLDGLAKRLHASGIIPNTAADRTLADFGHGFSRAQPLFNFVDVGPGKEAADHKIRETLRLMVRNNQCKHIFFGPCHDHGYLPVLELYNVDPGINSRLTLIETIAAGEGSNQLNLRRIAFPSIFRSEKLPGRMRPKGAGPPTLASSQSSGGGAEIASSWATVSIGKTVDISSKKLAPKKYYLLNVHSQRVDEQLPPVNQAVEEQFQERTQESGKNLCNDCHLHGRCPVGDICAFLHGAKLRSGELTLLITKSRGIPCNSMSEFQDANCMLGHHCRWLKSCNFRTCRFDGYHDIDPKPRVKIFEDGTTQVLAS</sequence>
<dbReference type="Pfam" id="PF25543">
    <property type="entry name" value="zf-CCCH_tandem"/>
    <property type="match status" value="1"/>
</dbReference>
<comment type="caution">
    <text evidence="4">The sequence shown here is derived from an EMBL/GenBank/DDBJ whole genome shotgun (WGS) entry which is preliminary data.</text>
</comment>
<dbReference type="Proteomes" id="UP001169217">
    <property type="component" value="Unassembled WGS sequence"/>
</dbReference>
<evidence type="ECO:0000256" key="1">
    <source>
        <dbReference type="SAM" id="MobiDB-lite"/>
    </source>
</evidence>
<evidence type="ECO:0000259" key="2">
    <source>
        <dbReference type="Pfam" id="PF25540"/>
    </source>
</evidence>
<accession>A0ABQ9PJ55</accession>
<dbReference type="InterPro" id="IPR057683">
    <property type="entry name" value="DUF7923"/>
</dbReference>
<reference evidence="4" key="1">
    <citation type="submission" date="2023-04" db="EMBL/GenBank/DDBJ databases">
        <title>Colletotrichum limetticola genome sequence.</title>
        <authorList>
            <person name="Baroncelli R."/>
        </authorList>
    </citation>
    <scope>NUCLEOTIDE SEQUENCE</scope>
    <source>
        <strain evidence="4">KLA-Anderson</strain>
    </source>
</reference>
<dbReference type="InterPro" id="IPR057654">
    <property type="entry name" value="Znf-CCCH_tandem"/>
</dbReference>
<keyword evidence="5" id="KW-1185">Reference proteome</keyword>
<dbReference type="PANTHER" id="PTHR37543">
    <property type="entry name" value="CCCH ZINC FINGER DNA BINDING PROTEIN (AFU_ORTHOLOGUE AFUA_5G12760)"/>
    <property type="match status" value="1"/>
</dbReference>
<proteinExistence type="predicted"/>